<dbReference type="Pfam" id="PF03908">
    <property type="entry name" value="Sec20"/>
    <property type="match status" value="1"/>
</dbReference>
<evidence type="ECO:0000259" key="11">
    <source>
        <dbReference type="Pfam" id="PF03908"/>
    </source>
</evidence>
<evidence type="ECO:0000256" key="1">
    <source>
        <dbReference type="ARBA" id="ARBA00004163"/>
    </source>
</evidence>
<feature type="domain" description="Sec20 C-terminal" evidence="11">
    <location>
        <begin position="7"/>
        <end position="96"/>
    </location>
</feature>
<name>A0A0S4TIE8_CRYHO</name>
<evidence type="ECO:0000256" key="2">
    <source>
        <dbReference type="ARBA" id="ARBA00022448"/>
    </source>
</evidence>
<dbReference type="Proteomes" id="UP001429100">
    <property type="component" value="Unassembled WGS sequence"/>
</dbReference>
<reference evidence="13 14" key="1">
    <citation type="submission" date="2014-11" db="EMBL/GenBank/DDBJ databases">
        <title>Comparative genomic analysis of Cryptosporidium hominis reveals occurrence of genetic recombination in virulent subtypes.</title>
        <authorList>
            <person name="Guo Y."/>
            <person name="Tang K."/>
            <person name="Frace M."/>
            <person name="Li N."/>
            <person name="Roellig D.M."/>
            <person name="Sammons S."/>
            <person name="Knipe K."/>
            <person name="Rowe L."/>
            <person name="Feng Y."/>
            <person name="Xiao L."/>
        </authorList>
    </citation>
    <scope>NUCLEOTIDE SEQUENCE [LARGE SCALE GENOMIC DNA]</scope>
    <source>
        <strain evidence="13">30976</strain>
    </source>
</reference>
<dbReference type="VEuPathDB" id="CryptoDB:GY17_00000090"/>
<feature type="transmembrane region" description="Helical" evidence="10">
    <location>
        <begin position="99"/>
        <end position="118"/>
    </location>
</feature>
<reference evidence="13 14" key="3">
    <citation type="submission" date="2017-10" db="EMBL/GenBank/DDBJ databases">
        <title>Consistent, comparative and evidence-based genome annotation and re-annotation for the closely-related species, Cryptosporidium parvum, C. hominis and C. tyzzeri.</title>
        <authorList>
            <person name="Baptista R.P."/>
            <person name="Li Y."/>
            <person name="Sateriale A."/>
            <person name="Striepen B."/>
            <person name="Kissinger J.C."/>
        </authorList>
    </citation>
    <scope>NUCLEOTIDE SEQUENCE [LARGE SCALE GENOMIC DNA]</scope>
    <source>
        <strain evidence="13">30976</strain>
    </source>
</reference>
<organism evidence="12">
    <name type="scientific">Cryptosporidium hominis</name>
    <dbReference type="NCBI Taxonomy" id="237895"/>
    <lineage>
        <taxon>Eukaryota</taxon>
        <taxon>Sar</taxon>
        <taxon>Alveolata</taxon>
        <taxon>Apicomplexa</taxon>
        <taxon>Conoidasida</taxon>
        <taxon>Coccidia</taxon>
        <taxon>Eucoccidiorida</taxon>
        <taxon>Eimeriorina</taxon>
        <taxon>Cryptosporidiidae</taxon>
        <taxon>Cryptosporidium</taxon>
    </lineage>
</organism>
<reference evidence="12" key="2">
    <citation type="submission" date="2015-08" db="EMBL/GenBank/DDBJ databases">
        <authorList>
            <person name="Babu N.S."/>
            <person name="Beckwith C.J."/>
            <person name="Beseler K.G."/>
            <person name="Brison A."/>
            <person name="Carone J.V."/>
            <person name="Caskin T.P."/>
            <person name="Diamond M."/>
            <person name="Durham M.E."/>
            <person name="Foxe J.M."/>
            <person name="Go M."/>
            <person name="Henderson B.A."/>
            <person name="Jones I.B."/>
            <person name="McGettigan J.A."/>
            <person name="Micheletti S.J."/>
            <person name="Nasrallah M.E."/>
            <person name="Ortiz D."/>
            <person name="Piller C.R."/>
            <person name="Privatt S.R."/>
            <person name="Schneider S.L."/>
            <person name="Sharp S."/>
            <person name="Smith T.C."/>
            <person name="Stanton J.D."/>
            <person name="Ullery H.E."/>
            <person name="Wilson R.J."/>
            <person name="Serrano M.G."/>
            <person name="Buck G."/>
            <person name="Lee V."/>
            <person name="Wang Y."/>
            <person name="Carvalho R."/>
            <person name="Voegtly L."/>
            <person name="Shi R."/>
            <person name="Duckworth R."/>
            <person name="Johnson A."/>
            <person name="Loviza R."/>
            <person name="Walstead R."/>
            <person name="Shah Z."/>
            <person name="Kiflezghi M."/>
            <person name="Wade K."/>
            <person name="Ball S.L."/>
            <person name="Bradley K.W."/>
            <person name="Asai D.J."/>
            <person name="Bowman C.A."/>
            <person name="Russell D.A."/>
            <person name="Pope W.H."/>
            <person name="Jacobs-Sera D."/>
            <person name="Hendrix R.W."/>
            <person name="Hatfull G.F."/>
        </authorList>
    </citation>
    <scope>NUCLEOTIDE SEQUENCE [LARGE SCALE GENOMIC DNA]</scope>
</reference>
<evidence type="ECO:0000256" key="10">
    <source>
        <dbReference type="SAM" id="Phobius"/>
    </source>
</evidence>
<dbReference type="GO" id="GO:0031201">
    <property type="term" value="C:SNARE complex"/>
    <property type="evidence" value="ECO:0007669"/>
    <property type="project" value="TreeGrafter"/>
</dbReference>
<dbReference type="VEuPathDB" id="CryptoDB:CHUDEA6_910"/>
<evidence type="ECO:0000256" key="3">
    <source>
        <dbReference type="ARBA" id="ARBA00022692"/>
    </source>
</evidence>
<keyword evidence="7" id="KW-0175">Coiled coil</keyword>
<dbReference type="EMBL" id="LN877952">
    <property type="protein sequence ID" value="CUV06517.1"/>
    <property type="molecule type" value="Genomic_DNA"/>
</dbReference>
<protein>
    <submittedName>
        <fullName evidence="13">Sec20</fullName>
    </submittedName>
</protein>
<gene>
    <name evidence="12" type="ORF">CHUDEA6_910</name>
    <name evidence="13" type="ORF">GY17_00000090</name>
</gene>
<dbReference type="PANTHER" id="PTHR12825">
    <property type="entry name" value="BNIP1-RELATED"/>
    <property type="match status" value="1"/>
</dbReference>
<comment type="subcellular location">
    <subcellularLocation>
        <location evidence="1">Endoplasmic reticulum membrane</location>
        <topology evidence="1">Single-pass type IV membrane protein</topology>
    </subcellularLocation>
</comment>
<dbReference type="GO" id="GO:0005789">
    <property type="term" value="C:endoplasmic reticulum membrane"/>
    <property type="evidence" value="ECO:0007669"/>
    <property type="project" value="UniProtKB-SubCell"/>
</dbReference>
<keyword evidence="14" id="KW-1185">Reference proteome</keyword>
<sequence>MSEDQESTELQNQLFETKNKMKQEVDRFHKSEQILTEDKNSLLNANDTYKQYGDKLASNFQKFKTIKKKSEQETLFLWYSFYFLIIVSLYIIFRRLGIIYILIQKPIIIIFKAIKYVIKFFIINNSDGSAKSEL</sequence>
<evidence type="ECO:0000313" key="14">
    <source>
        <dbReference type="Proteomes" id="UP001429100"/>
    </source>
</evidence>
<evidence type="ECO:0000256" key="8">
    <source>
        <dbReference type="ARBA" id="ARBA00023136"/>
    </source>
</evidence>
<dbReference type="GO" id="GO:0005484">
    <property type="term" value="F:SNAP receptor activity"/>
    <property type="evidence" value="ECO:0007669"/>
    <property type="project" value="InterPro"/>
</dbReference>
<dbReference type="PANTHER" id="PTHR12825:SF0">
    <property type="entry name" value="VESICLE TRANSPORT PROTEIN SEC20"/>
    <property type="match status" value="1"/>
</dbReference>
<dbReference type="InterPro" id="IPR056173">
    <property type="entry name" value="Sec20_C"/>
</dbReference>
<keyword evidence="4" id="KW-0256">Endoplasmic reticulum</keyword>
<keyword evidence="3 10" id="KW-0812">Transmembrane</keyword>
<dbReference type="EMBL" id="JTAI01000007">
    <property type="protein sequence ID" value="PPS97517.1"/>
    <property type="molecule type" value="Genomic_DNA"/>
</dbReference>
<dbReference type="AlphaFoldDB" id="A0A0S4TIE8"/>
<feature type="transmembrane region" description="Helical" evidence="10">
    <location>
        <begin position="75"/>
        <end position="93"/>
    </location>
</feature>
<evidence type="ECO:0000256" key="5">
    <source>
        <dbReference type="ARBA" id="ARBA00022892"/>
    </source>
</evidence>
<comment type="similarity">
    <text evidence="9">Belongs to the SEC20 family.</text>
</comment>
<dbReference type="VEuPathDB" id="CryptoDB:ChTU502y2012_406g0190"/>
<accession>A0A0S4TIE8</accession>
<evidence type="ECO:0000256" key="6">
    <source>
        <dbReference type="ARBA" id="ARBA00022989"/>
    </source>
</evidence>
<keyword evidence="5" id="KW-0931">ER-Golgi transport</keyword>
<evidence type="ECO:0000256" key="4">
    <source>
        <dbReference type="ARBA" id="ARBA00022824"/>
    </source>
</evidence>
<evidence type="ECO:0000313" key="13">
    <source>
        <dbReference type="EMBL" id="PPS97517.1"/>
    </source>
</evidence>
<keyword evidence="2" id="KW-0813">Transport</keyword>
<dbReference type="Proteomes" id="UP000199752">
    <property type="component" value="Chromosome 6"/>
</dbReference>
<dbReference type="InterPro" id="IPR005606">
    <property type="entry name" value="Sec20"/>
</dbReference>
<keyword evidence="6 10" id="KW-1133">Transmembrane helix</keyword>
<dbReference type="OrthoDB" id="365988at2759"/>
<keyword evidence="8 10" id="KW-0472">Membrane</keyword>
<evidence type="ECO:0000313" key="12">
    <source>
        <dbReference type="EMBL" id="CUV06517.1"/>
    </source>
</evidence>
<proteinExistence type="inferred from homology"/>
<evidence type="ECO:0000256" key="9">
    <source>
        <dbReference type="ARBA" id="ARBA00037934"/>
    </source>
</evidence>
<evidence type="ECO:0000256" key="7">
    <source>
        <dbReference type="ARBA" id="ARBA00023054"/>
    </source>
</evidence>
<dbReference type="GO" id="GO:0006890">
    <property type="term" value="P:retrograde vesicle-mediated transport, Golgi to endoplasmic reticulum"/>
    <property type="evidence" value="ECO:0007669"/>
    <property type="project" value="InterPro"/>
</dbReference>